<comment type="caution">
    <text evidence="1">The sequence shown here is derived from an EMBL/GenBank/DDBJ whole genome shotgun (WGS) entry which is preliminary data.</text>
</comment>
<dbReference type="EMBL" id="LAZR01028930">
    <property type="protein sequence ID" value="KKL61075.1"/>
    <property type="molecule type" value="Genomic_DNA"/>
</dbReference>
<accession>A0A0F9FUQ5</accession>
<gene>
    <name evidence="1" type="ORF">LCGC14_2198960</name>
</gene>
<name>A0A0F9FUQ5_9ZZZZ</name>
<proteinExistence type="predicted"/>
<organism evidence="1">
    <name type="scientific">marine sediment metagenome</name>
    <dbReference type="NCBI Taxonomy" id="412755"/>
    <lineage>
        <taxon>unclassified sequences</taxon>
        <taxon>metagenomes</taxon>
        <taxon>ecological metagenomes</taxon>
    </lineage>
</organism>
<evidence type="ECO:0000313" key="1">
    <source>
        <dbReference type="EMBL" id="KKL61075.1"/>
    </source>
</evidence>
<protein>
    <submittedName>
        <fullName evidence="1">Uncharacterized protein</fullName>
    </submittedName>
</protein>
<reference evidence="1" key="1">
    <citation type="journal article" date="2015" name="Nature">
        <title>Complex archaea that bridge the gap between prokaryotes and eukaryotes.</title>
        <authorList>
            <person name="Spang A."/>
            <person name="Saw J.H."/>
            <person name="Jorgensen S.L."/>
            <person name="Zaremba-Niedzwiedzka K."/>
            <person name="Martijn J."/>
            <person name="Lind A.E."/>
            <person name="van Eijk R."/>
            <person name="Schleper C."/>
            <person name="Guy L."/>
            <person name="Ettema T.J."/>
        </authorList>
    </citation>
    <scope>NUCLEOTIDE SEQUENCE</scope>
</reference>
<dbReference type="AlphaFoldDB" id="A0A0F9FUQ5"/>
<sequence length="90" mass="9678">MSPEAIRARFPAALTEEPEPGPVYCYGAHPWASLAEVVALIEGPAGTFQPIPLCGYCHVRHPRASAVIVKAEEWAGPLASVRVPQQMTLD</sequence>